<evidence type="ECO:0000313" key="5">
    <source>
        <dbReference type="EMBL" id="ROR23973.1"/>
    </source>
</evidence>
<dbReference type="InterPro" id="IPR011024">
    <property type="entry name" value="G_crystallin-like"/>
</dbReference>
<feature type="chain" id="PRO_5018229877" evidence="3">
    <location>
        <begin position="27"/>
        <end position="432"/>
    </location>
</feature>
<dbReference type="InterPro" id="IPR007541">
    <property type="entry name" value="Uncharacterised_BSP"/>
</dbReference>
<dbReference type="SUPFAM" id="SSF49695">
    <property type="entry name" value="gamma-Crystallin-like"/>
    <property type="match status" value="2"/>
</dbReference>
<evidence type="ECO:0000256" key="3">
    <source>
        <dbReference type="SAM" id="SignalP"/>
    </source>
</evidence>
<dbReference type="PANTHER" id="PTHR33321">
    <property type="match status" value="1"/>
</dbReference>
<protein>
    <submittedName>
        <fullName evidence="5">Beta/gamma crystallin</fullName>
    </submittedName>
</protein>
<accession>A0A3N1XB56</accession>
<comment type="similarity">
    <text evidence="1">Belongs to the beta/gamma-crystallin family.</text>
</comment>
<dbReference type="RefSeq" id="WP_123610585.1">
    <property type="nucleotide sequence ID" value="NZ_RJVG01000012.1"/>
</dbReference>
<comment type="caution">
    <text evidence="5">The sequence shown here is derived from an EMBL/GenBank/DDBJ whole genome shotgun (WGS) entry which is preliminary data.</text>
</comment>
<feature type="domain" description="Beta/gamma crystallin 'Greek key'" evidence="4">
    <location>
        <begin position="113"/>
        <end position="157"/>
    </location>
</feature>
<keyword evidence="6" id="KW-1185">Reference proteome</keyword>
<reference evidence="5 6" key="1">
    <citation type="submission" date="2018-11" db="EMBL/GenBank/DDBJ databases">
        <title>Genomic Encyclopedia of Type Strains, Phase IV (KMG-IV): sequencing the most valuable type-strain genomes for metagenomic binning, comparative biology and taxonomic classification.</title>
        <authorList>
            <person name="Goeker M."/>
        </authorList>
    </citation>
    <scope>NUCLEOTIDE SEQUENCE [LARGE SCALE GENOMIC DNA]</scope>
    <source>
        <strain evidence="5 6">DSM 26537</strain>
    </source>
</reference>
<dbReference type="PANTHER" id="PTHR33321:SF12">
    <property type="entry name" value="PLANT BASIC SECRETORY PROTEIN (BSP) FAMILY PROTEIN"/>
    <property type="match status" value="1"/>
</dbReference>
<evidence type="ECO:0000259" key="4">
    <source>
        <dbReference type="PROSITE" id="PS50915"/>
    </source>
</evidence>
<dbReference type="InterPro" id="IPR001064">
    <property type="entry name" value="Beta/gamma_crystallin"/>
</dbReference>
<dbReference type="SMART" id="SM00247">
    <property type="entry name" value="XTALbg"/>
    <property type="match status" value="2"/>
</dbReference>
<dbReference type="Pfam" id="PF04450">
    <property type="entry name" value="BSP"/>
    <property type="match status" value="1"/>
</dbReference>
<evidence type="ECO:0000256" key="2">
    <source>
        <dbReference type="ARBA" id="ARBA00022737"/>
    </source>
</evidence>
<feature type="domain" description="Beta/gamma crystallin 'Greek key'" evidence="4">
    <location>
        <begin position="75"/>
        <end position="114"/>
    </location>
</feature>
<evidence type="ECO:0000256" key="1">
    <source>
        <dbReference type="ARBA" id="ARBA00009646"/>
    </source>
</evidence>
<evidence type="ECO:0000313" key="6">
    <source>
        <dbReference type="Proteomes" id="UP000273083"/>
    </source>
</evidence>
<dbReference type="EMBL" id="RJVG01000012">
    <property type="protein sequence ID" value="ROR23973.1"/>
    <property type="molecule type" value="Genomic_DNA"/>
</dbReference>
<dbReference type="Pfam" id="PF00030">
    <property type="entry name" value="Crystall"/>
    <property type="match status" value="1"/>
</dbReference>
<dbReference type="OrthoDB" id="787205at2"/>
<dbReference type="AlphaFoldDB" id="A0A3N1XB56"/>
<dbReference type="Gene3D" id="2.60.20.10">
    <property type="entry name" value="Crystallins"/>
    <property type="match status" value="2"/>
</dbReference>
<sequence>MKKRFFSVFLVMALFFMGLTKVNVQAAESVVTFYKDSNNTGISVALNVGNYTAAQLSAAGFPNDIMSSLTVPNGYLVEVYEHDNFEGRKWTFTQSSSFVGNDCNDKMSSVKILAAVFYRDRDYRGDSIALQPGDYRLEQLNAAGIPNDWVSSIRIPNGWTVEVYENNNFNGTKWTFTASSTFVGNDCNDKMSSVRIKTSSTPVGDWSNFQAPTVVFIDNAKGHEGSNIFRTAIPNVEQMMKDTCLDICKKLYNNNSEARNNFTKLNLLLENSPGVAWKYGDAPEIYIGISAQYIADFYHRNGNNNELLLKEVSGILAHEGTHGYQYAPKNCGTYQPGTDFFGFIEGTADYVRNVTRGFTPERYPRKGGHWTDGYNTTGFFIEWIVNNKKPTFAIELNRTASDYSTWSWDTACRNITGEGVQALWNQYQQSLQ</sequence>
<keyword evidence="3" id="KW-0732">Signal</keyword>
<organism evidence="5 6">
    <name type="scientific">Mobilisporobacter senegalensis</name>
    <dbReference type="NCBI Taxonomy" id="1329262"/>
    <lineage>
        <taxon>Bacteria</taxon>
        <taxon>Bacillati</taxon>
        <taxon>Bacillota</taxon>
        <taxon>Clostridia</taxon>
        <taxon>Lachnospirales</taxon>
        <taxon>Lachnospiraceae</taxon>
        <taxon>Mobilisporobacter</taxon>
    </lineage>
</organism>
<gene>
    <name evidence="5" type="ORF">EDD66_112104</name>
</gene>
<dbReference type="PROSITE" id="PS50915">
    <property type="entry name" value="CRYSTALLIN_BETA_GAMMA"/>
    <property type="match status" value="2"/>
</dbReference>
<dbReference type="Proteomes" id="UP000273083">
    <property type="component" value="Unassembled WGS sequence"/>
</dbReference>
<keyword evidence="2" id="KW-0677">Repeat</keyword>
<name>A0A3N1XB56_9FIRM</name>
<feature type="signal peptide" evidence="3">
    <location>
        <begin position="1"/>
        <end position="26"/>
    </location>
</feature>
<proteinExistence type="inferred from homology"/>